<keyword evidence="2" id="KW-1185">Reference proteome</keyword>
<name>A0A6G7XD39_9MICO</name>
<dbReference type="KEGG" id="lvi:G7068_03390"/>
<gene>
    <name evidence="1" type="ORF">G7068_03390</name>
</gene>
<evidence type="ECO:0000313" key="1">
    <source>
        <dbReference type="EMBL" id="QIK62359.1"/>
    </source>
</evidence>
<accession>A0A6G7XD39</accession>
<sequence>MSEFPYVSGYKQAWRDTAVVRIVNWVINTFATNAYRNFVADTMRLGRTEMQKRLDEENRVDPDKFLGED</sequence>
<evidence type="ECO:0000313" key="2">
    <source>
        <dbReference type="Proteomes" id="UP000502677"/>
    </source>
</evidence>
<organism evidence="1 2">
    <name type="scientific">Leucobacter viscericola</name>
    <dbReference type="NCBI Taxonomy" id="2714935"/>
    <lineage>
        <taxon>Bacteria</taxon>
        <taxon>Bacillati</taxon>
        <taxon>Actinomycetota</taxon>
        <taxon>Actinomycetes</taxon>
        <taxon>Micrococcales</taxon>
        <taxon>Microbacteriaceae</taxon>
        <taxon>Leucobacter</taxon>
    </lineage>
</organism>
<dbReference type="AlphaFoldDB" id="A0A6G7XD39"/>
<reference evidence="1 2" key="1">
    <citation type="submission" date="2020-03" db="EMBL/GenBank/DDBJ databases">
        <title>Leucobacter sp. nov., isolated from beetles.</title>
        <authorList>
            <person name="Hyun D.-W."/>
            <person name="Bae J.-W."/>
        </authorList>
    </citation>
    <scope>NUCLEOTIDE SEQUENCE [LARGE SCALE GENOMIC DNA]</scope>
    <source>
        <strain evidence="1 2">HDW9C</strain>
    </source>
</reference>
<protein>
    <submittedName>
        <fullName evidence="1">Uncharacterized protein</fullName>
    </submittedName>
</protein>
<dbReference type="EMBL" id="CP049863">
    <property type="protein sequence ID" value="QIK62359.1"/>
    <property type="molecule type" value="Genomic_DNA"/>
</dbReference>
<dbReference type="Proteomes" id="UP000502677">
    <property type="component" value="Chromosome"/>
</dbReference>
<proteinExistence type="predicted"/>
<dbReference type="RefSeq" id="WP_166288884.1">
    <property type="nucleotide sequence ID" value="NZ_CP049863.1"/>
</dbReference>